<evidence type="ECO:0000313" key="2">
    <source>
        <dbReference type="Proteomes" id="UP001210126"/>
    </source>
</evidence>
<accession>A0AB35JDL2</accession>
<dbReference type="EMBL" id="JAQMPJ010000009">
    <property type="protein sequence ID" value="MDB9005711.1"/>
    <property type="molecule type" value="Genomic_DNA"/>
</dbReference>
<dbReference type="Proteomes" id="UP001210126">
    <property type="component" value="Unassembled WGS sequence"/>
</dbReference>
<reference evidence="1" key="1">
    <citation type="submission" date="2023-01" db="EMBL/GenBank/DDBJ databases">
        <title>Human gut microbiome strain richness.</title>
        <authorList>
            <person name="Chen-Liaw A."/>
        </authorList>
    </citation>
    <scope>NUCLEOTIDE SEQUENCE</scope>
    <source>
        <strain evidence="1">RTP21484st1_E5_RTP21484_190118</strain>
    </source>
</reference>
<evidence type="ECO:0000313" key="1">
    <source>
        <dbReference type="EMBL" id="MDB9005711.1"/>
    </source>
</evidence>
<gene>
    <name evidence="1" type="ORF">PN599_11930</name>
</gene>
<protein>
    <submittedName>
        <fullName evidence="1">Uncharacterized protein</fullName>
    </submittedName>
</protein>
<dbReference type="RefSeq" id="WP_270228942.1">
    <property type="nucleotide sequence ID" value="NZ_JAQDHO010000009.1"/>
</dbReference>
<proteinExistence type="predicted"/>
<sequence>MTKSAFIILIDAGLEGSSTFLNISYPSIDVHQNIRERKDLYKSQSEGFGYDEMNRLITGVSYHANGNITSKVNVGDYQYDPSHPHAVKSVNYNGSAGFNNIDLLVTYNNVHMPIQLTEGNKAYTLTYTGENTRIKSLYKENS</sequence>
<name>A0AB35JDL2_PARDI</name>
<organism evidence="1 2">
    <name type="scientific">Parabacteroides distasonis</name>
    <dbReference type="NCBI Taxonomy" id="823"/>
    <lineage>
        <taxon>Bacteria</taxon>
        <taxon>Pseudomonadati</taxon>
        <taxon>Bacteroidota</taxon>
        <taxon>Bacteroidia</taxon>
        <taxon>Bacteroidales</taxon>
        <taxon>Tannerellaceae</taxon>
        <taxon>Parabacteroides</taxon>
    </lineage>
</organism>
<comment type="caution">
    <text evidence="1">The sequence shown here is derived from an EMBL/GenBank/DDBJ whole genome shotgun (WGS) entry which is preliminary data.</text>
</comment>
<dbReference type="AlphaFoldDB" id="A0AB35JDL2"/>